<dbReference type="EC" id="3.1.21.-" evidence="5"/>
<dbReference type="AlphaFoldDB" id="A0AAW6CYB5"/>
<evidence type="ECO:0000259" key="4">
    <source>
        <dbReference type="Pfam" id="PF01420"/>
    </source>
</evidence>
<keyword evidence="5" id="KW-0378">Hydrolase</keyword>
<proteinExistence type="inferred from homology"/>
<protein>
    <submittedName>
        <fullName evidence="5">Restriction endonuclease subunit S</fullName>
        <ecNumber evidence="5">3.1.21.-</ecNumber>
    </submittedName>
</protein>
<evidence type="ECO:0000256" key="1">
    <source>
        <dbReference type="ARBA" id="ARBA00010923"/>
    </source>
</evidence>
<keyword evidence="2" id="KW-0680">Restriction system</keyword>
<accession>A0AAW6CYB5</accession>
<comment type="similarity">
    <text evidence="1">Belongs to the type-I restriction system S methylase family.</text>
</comment>
<dbReference type="GO" id="GO:0004519">
    <property type="term" value="F:endonuclease activity"/>
    <property type="evidence" value="ECO:0007669"/>
    <property type="project" value="UniProtKB-KW"/>
</dbReference>
<evidence type="ECO:0000256" key="3">
    <source>
        <dbReference type="ARBA" id="ARBA00023125"/>
    </source>
</evidence>
<organism evidence="5 6">
    <name type="scientific">[Eubacterium] siraeum</name>
    <dbReference type="NCBI Taxonomy" id="39492"/>
    <lineage>
        <taxon>Bacteria</taxon>
        <taxon>Bacillati</taxon>
        <taxon>Bacillota</taxon>
        <taxon>Clostridia</taxon>
        <taxon>Eubacteriales</taxon>
        <taxon>Oscillospiraceae</taxon>
        <taxon>Oscillospiraceae incertae sedis</taxon>
    </lineage>
</organism>
<dbReference type="GO" id="GO:0009307">
    <property type="term" value="P:DNA restriction-modification system"/>
    <property type="evidence" value="ECO:0007669"/>
    <property type="project" value="UniProtKB-KW"/>
</dbReference>
<evidence type="ECO:0000313" key="5">
    <source>
        <dbReference type="EMBL" id="MDB8003631.1"/>
    </source>
</evidence>
<keyword evidence="5" id="KW-0540">Nuclease</keyword>
<dbReference type="Pfam" id="PF01420">
    <property type="entry name" value="Methylase_S"/>
    <property type="match status" value="1"/>
</dbReference>
<keyword evidence="5" id="KW-0255">Endonuclease</keyword>
<dbReference type="Proteomes" id="UP001210809">
    <property type="component" value="Unassembled WGS sequence"/>
</dbReference>
<sequence length="387" mass="44823">MNASLNEKLSKVEWGEYKLGDLFEIESTSSFNTDRLVFGNEYDYVTRTSLNQGILRTTGFVNKENINPSGTWSLGLLQMDFFYRRKPWYAGQFVRKITPKITIKDSSILFFTTLLNKQKSRLLSVLVRDVDDVFHATKINLPTKNRKIDFDFMESFIAELEAQRIAELSAYLKVSGFDNYELSDEELDALQKFRELSEENWGTYKVGNLFERVKTKKLPYKAKELPKQPTEEYVLPCLTSSFQNQGLNYYAPKEGATILSNVISIPSNSDIYRAYYQSRDFTVLSDSYTIRWRDNKTTLLPNQYLFMVMCINKVTDLPIYSYKNKLGGWNVVKEKHIRLPQKNDKIDLGLMDSFISAMKKLTIKDVALYADRKIEATKTIVSSKSVE</sequence>
<dbReference type="SUPFAM" id="SSF116734">
    <property type="entry name" value="DNA methylase specificity domain"/>
    <property type="match status" value="2"/>
</dbReference>
<comment type="caution">
    <text evidence="5">The sequence shown here is derived from an EMBL/GenBank/DDBJ whole genome shotgun (WGS) entry which is preliminary data.</text>
</comment>
<name>A0AAW6CYB5_9FIRM</name>
<dbReference type="GO" id="GO:0003677">
    <property type="term" value="F:DNA binding"/>
    <property type="evidence" value="ECO:0007669"/>
    <property type="project" value="UniProtKB-KW"/>
</dbReference>
<gene>
    <name evidence="5" type="ORF">PNE09_06075</name>
</gene>
<dbReference type="InterPro" id="IPR000055">
    <property type="entry name" value="Restrct_endonuc_typeI_TRD"/>
</dbReference>
<dbReference type="GO" id="GO:0016787">
    <property type="term" value="F:hydrolase activity"/>
    <property type="evidence" value="ECO:0007669"/>
    <property type="project" value="UniProtKB-KW"/>
</dbReference>
<feature type="domain" description="Type I restriction modification DNA specificity" evidence="4">
    <location>
        <begin position="12"/>
        <end position="168"/>
    </location>
</feature>
<keyword evidence="3" id="KW-0238">DNA-binding</keyword>
<evidence type="ECO:0000256" key="2">
    <source>
        <dbReference type="ARBA" id="ARBA00022747"/>
    </source>
</evidence>
<dbReference type="InterPro" id="IPR044946">
    <property type="entry name" value="Restrct_endonuc_typeI_TRD_sf"/>
</dbReference>
<reference evidence="5" key="1">
    <citation type="submission" date="2023-01" db="EMBL/GenBank/DDBJ databases">
        <title>Human gut microbiome strain richness.</title>
        <authorList>
            <person name="Chen-Liaw A."/>
        </authorList>
    </citation>
    <scope>NUCLEOTIDE SEQUENCE</scope>
    <source>
        <strain evidence="5">1001283st1_G1_1001283B150217_161031</strain>
    </source>
</reference>
<evidence type="ECO:0000313" key="6">
    <source>
        <dbReference type="Proteomes" id="UP001210809"/>
    </source>
</evidence>
<dbReference type="Gene3D" id="3.90.220.20">
    <property type="entry name" value="DNA methylase specificity domains"/>
    <property type="match status" value="2"/>
</dbReference>
<dbReference type="EMBL" id="JAQLXW010000006">
    <property type="protein sequence ID" value="MDB8003631.1"/>
    <property type="molecule type" value="Genomic_DNA"/>
</dbReference>